<sequence>MATPSELKFLVIHHCAFGGTTLDTTGKDTIHHGVVHVVPTGATRKTARSVTLPEQHSERPRKTLRKSSVGQQFQARIVK</sequence>
<evidence type="ECO:0000313" key="2">
    <source>
        <dbReference type="EMBL" id="KAH9366782.1"/>
    </source>
</evidence>
<evidence type="ECO:0000256" key="1">
    <source>
        <dbReference type="SAM" id="MobiDB-lite"/>
    </source>
</evidence>
<feature type="region of interest" description="Disordered" evidence="1">
    <location>
        <begin position="44"/>
        <end position="79"/>
    </location>
</feature>
<dbReference type="EMBL" id="JABSTR010000004">
    <property type="protein sequence ID" value="KAH9366782.1"/>
    <property type="molecule type" value="Genomic_DNA"/>
</dbReference>
<keyword evidence="3" id="KW-1185">Reference proteome</keyword>
<organism evidence="2 3">
    <name type="scientific">Haemaphysalis longicornis</name>
    <name type="common">Bush tick</name>
    <dbReference type="NCBI Taxonomy" id="44386"/>
    <lineage>
        <taxon>Eukaryota</taxon>
        <taxon>Metazoa</taxon>
        <taxon>Ecdysozoa</taxon>
        <taxon>Arthropoda</taxon>
        <taxon>Chelicerata</taxon>
        <taxon>Arachnida</taxon>
        <taxon>Acari</taxon>
        <taxon>Parasitiformes</taxon>
        <taxon>Ixodida</taxon>
        <taxon>Ixodoidea</taxon>
        <taxon>Ixodidae</taxon>
        <taxon>Haemaphysalinae</taxon>
        <taxon>Haemaphysalis</taxon>
    </lineage>
</organism>
<evidence type="ECO:0000313" key="3">
    <source>
        <dbReference type="Proteomes" id="UP000821853"/>
    </source>
</evidence>
<feature type="compositionally biased region" description="Polar residues" evidence="1">
    <location>
        <begin position="66"/>
        <end position="79"/>
    </location>
</feature>
<comment type="caution">
    <text evidence="2">The sequence shown here is derived from an EMBL/GenBank/DDBJ whole genome shotgun (WGS) entry which is preliminary data.</text>
</comment>
<protein>
    <submittedName>
        <fullName evidence="2">Uncharacterized protein</fullName>
    </submittedName>
</protein>
<gene>
    <name evidence="2" type="ORF">HPB48_014474</name>
</gene>
<proteinExistence type="predicted"/>
<name>A0A9J6FKL0_HAELO</name>
<dbReference type="Proteomes" id="UP000821853">
    <property type="component" value="Chromosome 2"/>
</dbReference>
<dbReference type="VEuPathDB" id="VectorBase:HLOH_049686"/>
<dbReference type="AlphaFoldDB" id="A0A9J6FKL0"/>
<accession>A0A9J6FKL0</accession>
<reference evidence="2 3" key="1">
    <citation type="journal article" date="2020" name="Cell">
        <title>Large-Scale Comparative Analyses of Tick Genomes Elucidate Their Genetic Diversity and Vector Capacities.</title>
        <authorList>
            <consortium name="Tick Genome and Microbiome Consortium (TIGMIC)"/>
            <person name="Jia N."/>
            <person name="Wang J."/>
            <person name="Shi W."/>
            <person name="Du L."/>
            <person name="Sun Y."/>
            <person name="Zhan W."/>
            <person name="Jiang J.F."/>
            <person name="Wang Q."/>
            <person name="Zhang B."/>
            <person name="Ji P."/>
            <person name="Bell-Sakyi L."/>
            <person name="Cui X.M."/>
            <person name="Yuan T.T."/>
            <person name="Jiang B.G."/>
            <person name="Yang W.F."/>
            <person name="Lam T.T."/>
            <person name="Chang Q.C."/>
            <person name="Ding S.J."/>
            <person name="Wang X.J."/>
            <person name="Zhu J.G."/>
            <person name="Ruan X.D."/>
            <person name="Zhao L."/>
            <person name="Wei J.T."/>
            <person name="Ye R.Z."/>
            <person name="Que T.C."/>
            <person name="Du C.H."/>
            <person name="Zhou Y.H."/>
            <person name="Cheng J.X."/>
            <person name="Dai P.F."/>
            <person name="Guo W.B."/>
            <person name="Han X.H."/>
            <person name="Huang E.J."/>
            <person name="Li L.F."/>
            <person name="Wei W."/>
            <person name="Gao Y.C."/>
            <person name="Liu J.Z."/>
            <person name="Shao H.Z."/>
            <person name="Wang X."/>
            <person name="Wang C.C."/>
            <person name="Yang T.C."/>
            <person name="Huo Q.B."/>
            <person name="Li W."/>
            <person name="Chen H.Y."/>
            <person name="Chen S.E."/>
            <person name="Zhou L.G."/>
            <person name="Ni X.B."/>
            <person name="Tian J.H."/>
            <person name="Sheng Y."/>
            <person name="Liu T."/>
            <person name="Pan Y.S."/>
            <person name="Xia L.Y."/>
            <person name="Li J."/>
            <person name="Zhao F."/>
            <person name="Cao W.C."/>
        </authorList>
    </citation>
    <scope>NUCLEOTIDE SEQUENCE [LARGE SCALE GENOMIC DNA]</scope>
    <source>
        <strain evidence="2">HaeL-2018</strain>
    </source>
</reference>